<dbReference type="PROSITE" id="PS50026">
    <property type="entry name" value="EGF_3"/>
    <property type="match status" value="2"/>
</dbReference>
<dbReference type="FunFam" id="3.30.200.20:FF:001120">
    <property type="entry name" value="Putative DUF26-domain receptor-like protein kinase family protein"/>
    <property type="match status" value="1"/>
</dbReference>
<dbReference type="InterPro" id="IPR000742">
    <property type="entry name" value="EGF"/>
</dbReference>
<feature type="domain" description="Protein kinase" evidence="8">
    <location>
        <begin position="543"/>
        <end position="733"/>
    </location>
</feature>
<dbReference type="Pfam" id="PF08276">
    <property type="entry name" value="PAN_2"/>
    <property type="match status" value="2"/>
</dbReference>
<evidence type="ECO:0000256" key="4">
    <source>
        <dbReference type="ARBA" id="ARBA00023180"/>
    </source>
</evidence>
<dbReference type="SUPFAM" id="SSF56112">
    <property type="entry name" value="Protein kinase-like (PK-like)"/>
    <property type="match status" value="1"/>
</dbReference>
<name>A0AA88WRE8_9ASTE</name>
<dbReference type="GO" id="GO:0005524">
    <property type="term" value="F:ATP binding"/>
    <property type="evidence" value="ECO:0007669"/>
    <property type="project" value="UniProtKB-KW"/>
</dbReference>
<dbReference type="PROSITE" id="PS50011">
    <property type="entry name" value="PROTEIN_KINASE_DOM"/>
    <property type="match status" value="1"/>
</dbReference>
<dbReference type="Proteomes" id="UP001188597">
    <property type="component" value="Unassembled WGS sequence"/>
</dbReference>
<comment type="catalytic activity">
    <reaction evidence="6">
        <text>L-seryl-[protein] + ATP = O-phospho-L-seryl-[protein] + ADP + H(+)</text>
        <dbReference type="Rhea" id="RHEA:17989"/>
        <dbReference type="Rhea" id="RHEA-COMP:9863"/>
        <dbReference type="Rhea" id="RHEA-COMP:11604"/>
        <dbReference type="ChEBI" id="CHEBI:15378"/>
        <dbReference type="ChEBI" id="CHEBI:29999"/>
        <dbReference type="ChEBI" id="CHEBI:30616"/>
        <dbReference type="ChEBI" id="CHEBI:83421"/>
        <dbReference type="ChEBI" id="CHEBI:456216"/>
        <dbReference type="EC" id="2.7.11.1"/>
    </reaction>
</comment>
<dbReference type="InterPro" id="IPR000858">
    <property type="entry name" value="S_locus_glycoprot_dom"/>
</dbReference>
<dbReference type="EMBL" id="JAVXUP010000262">
    <property type="protein sequence ID" value="KAK3032628.1"/>
    <property type="molecule type" value="Genomic_DNA"/>
</dbReference>
<feature type="domain" description="Apple" evidence="10">
    <location>
        <begin position="182"/>
        <end position="263"/>
    </location>
</feature>
<evidence type="ECO:0000256" key="3">
    <source>
        <dbReference type="ARBA" id="ARBA00023157"/>
    </source>
</evidence>
<evidence type="ECO:0000313" key="11">
    <source>
        <dbReference type="EMBL" id="KAK3032628.1"/>
    </source>
</evidence>
<dbReference type="PROSITE" id="PS50948">
    <property type="entry name" value="PAN"/>
    <property type="match status" value="2"/>
</dbReference>
<dbReference type="Gene3D" id="1.10.510.10">
    <property type="entry name" value="Transferase(Phosphotransferase) domain 1"/>
    <property type="match status" value="1"/>
</dbReference>
<dbReference type="PANTHER" id="PTHR32444">
    <property type="entry name" value="BULB-TYPE LECTIN DOMAIN-CONTAINING PROTEIN"/>
    <property type="match status" value="1"/>
</dbReference>
<dbReference type="SMART" id="SM00473">
    <property type="entry name" value="PAN_AP"/>
    <property type="match status" value="2"/>
</dbReference>
<evidence type="ECO:0000259" key="9">
    <source>
        <dbReference type="PROSITE" id="PS50026"/>
    </source>
</evidence>
<dbReference type="SUPFAM" id="SSF51110">
    <property type="entry name" value="alpha-D-mannose-specific plant lectins"/>
    <property type="match status" value="1"/>
</dbReference>
<feature type="domain" description="EGF-like" evidence="9">
    <location>
        <begin position="427"/>
        <end position="463"/>
    </location>
</feature>
<dbReference type="InterPro" id="IPR001245">
    <property type="entry name" value="Ser-Thr/Tyr_kinase_cat_dom"/>
</dbReference>
<dbReference type="EC" id="2.7.11.1" evidence="1"/>
<dbReference type="AlphaFoldDB" id="A0AA88WRE8"/>
<proteinExistence type="predicted"/>
<dbReference type="Pfam" id="PF00954">
    <property type="entry name" value="S_locus_glycop"/>
    <property type="match status" value="2"/>
</dbReference>
<comment type="catalytic activity">
    <reaction evidence="5">
        <text>L-threonyl-[protein] + ATP = O-phospho-L-threonyl-[protein] + ADP + H(+)</text>
        <dbReference type="Rhea" id="RHEA:46608"/>
        <dbReference type="Rhea" id="RHEA-COMP:11060"/>
        <dbReference type="Rhea" id="RHEA-COMP:11605"/>
        <dbReference type="ChEBI" id="CHEBI:15378"/>
        <dbReference type="ChEBI" id="CHEBI:30013"/>
        <dbReference type="ChEBI" id="CHEBI:30616"/>
        <dbReference type="ChEBI" id="CHEBI:61977"/>
        <dbReference type="ChEBI" id="CHEBI:456216"/>
        <dbReference type="EC" id="2.7.11.1"/>
    </reaction>
</comment>
<evidence type="ECO:0000256" key="6">
    <source>
        <dbReference type="ARBA" id="ARBA00048679"/>
    </source>
</evidence>
<keyword evidence="4" id="KW-0325">Glycoprotein</keyword>
<dbReference type="PANTHER" id="PTHR32444:SF242">
    <property type="entry name" value="G-TYPE LECTIN S-RECEPTOR-LIKE SERINE_THREONINE-PROTEIN KINASE RKS1"/>
    <property type="match status" value="1"/>
</dbReference>
<evidence type="ECO:0000256" key="1">
    <source>
        <dbReference type="ARBA" id="ARBA00012513"/>
    </source>
</evidence>
<protein>
    <recommendedName>
        <fullName evidence="1">non-specific serine/threonine protein kinase</fullName>
        <ecNumber evidence="1">2.7.11.1</ecNumber>
    </recommendedName>
</protein>
<keyword evidence="3" id="KW-1015">Disulfide bond</keyword>
<evidence type="ECO:0000259" key="8">
    <source>
        <dbReference type="PROSITE" id="PS50011"/>
    </source>
</evidence>
<dbReference type="InterPro" id="IPR011009">
    <property type="entry name" value="Kinase-like_dom_sf"/>
</dbReference>
<feature type="domain" description="Apple" evidence="10">
    <location>
        <begin position="482"/>
        <end position="556"/>
    </location>
</feature>
<comment type="caution">
    <text evidence="11">The sequence shown here is derived from an EMBL/GenBank/DDBJ whole genome shotgun (WGS) entry which is preliminary data.</text>
</comment>
<feature type="domain" description="EGF-like" evidence="9">
    <location>
        <begin position="127"/>
        <end position="163"/>
    </location>
</feature>
<keyword evidence="7" id="KW-0245">EGF-like domain</keyword>
<dbReference type="InterPro" id="IPR003609">
    <property type="entry name" value="Pan_app"/>
</dbReference>
<dbReference type="CDD" id="cd01098">
    <property type="entry name" value="PAN_AP_plant"/>
    <property type="match status" value="2"/>
</dbReference>
<evidence type="ECO:0000256" key="7">
    <source>
        <dbReference type="PROSITE-ProRule" id="PRU00076"/>
    </source>
</evidence>
<evidence type="ECO:0000256" key="2">
    <source>
        <dbReference type="ARBA" id="ARBA00022729"/>
    </source>
</evidence>
<dbReference type="GO" id="GO:0004674">
    <property type="term" value="F:protein serine/threonine kinase activity"/>
    <property type="evidence" value="ECO:0007669"/>
    <property type="project" value="UniProtKB-KW"/>
</dbReference>
<dbReference type="InterPro" id="IPR024171">
    <property type="entry name" value="SRK-like_kinase"/>
</dbReference>
<organism evidence="11 12">
    <name type="scientific">Escallonia herrerae</name>
    <dbReference type="NCBI Taxonomy" id="1293975"/>
    <lineage>
        <taxon>Eukaryota</taxon>
        <taxon>Viridiplantae</taxon>
        <taxon>Streptophyta</taxon>
        <taxon>Embryophyta</taxon>
        <taxon>Tracheophyta</taxon>
        <taxon>Spermatophyta</taxon>
        <taxon>Magnoliopsida</taxon>
        <taxon>eudicotyledons</taxon>
        <taxon>Gunneridae</taxon>
        <taxon>Pentapetalae</taxon>
        <taxon>asterids</taxon>
        <taxon>campanulids</taxon>
        <taxon>Escalloniales</taxon>
        <taxon>Escalloniaceae</taxon>
        <taxon>Escallonia</taxon>
    </lineage>
</organism>
<reference evidence="11" key="1">
    <citation type="submission" date="2022-12" db="EMBL/GenBank/DDBJ databases">
        <title>Draft genome assemblies for two species of Escallonia (Escalloniales).</title>
        <authorList>
            <person name="Chanderbali A."/>
            <person name="Dervinis C."/>
            <person name="Anghel I."/>
            <person name="Soltis D."/>
            <person name="Soltis P."/>
            <person name="Zapata F."/>
        </authorList>
    </citation>
    <scope>NUCLEOTIDE SEQUENCE</scope>
    <source>
        <strain evidence="11">UCBG64.0493</strain>
        <tissue evidence="11">Leaf</tissue>
    </source>
</reference>
<dbReference type="InterPro" id="IPR000719">
    <property type="entry name" value="Prot_kinase_dom"/>
</dbReference>
<dbReference type="Gene3D" id="3.30.200.20">
    <property type="entry name" value="Phosphorylase Kinase, domain 1"/>
    <property type="match status" value="1"/>
</dbReference>
<keyword evidence="2" id="KW-0732">Signal</keyword>
<sequence length="733" mass="82288">MRLGTKVGTNEKYVMTSWKSPSDPSTGSFSAGVDPLNIAQVFVWNGSDPYWRSGPWNGQFFIGIPNLEKAYNNGFNFVDDKEGSAYLTFTYANESIITYFSLNSEGTLAQMYWNEGKQNWQVRWSAPKNDCEHYGKCGPFGSCYLSNSPICTCLKGFEPKIPEEWNRGNWTSGCVRRMSLQCDGNNNEGKEDGFLKLTNMKVPDFGSWSNAPEGECGSQCSHNCSCIAYAYHAGIGCMQWSHSLIDIEKFSNRTGATLHVRVAYSELGKKQQRDRSEDVGDTSRAFWQSFNNPGDTFLPEMSAHMNVQTGETRIYYSWRSARDPSPGNYSMGLDPRGSPQIVIWEESNRRWRSGHWNGLVFTGVPSMRALYSYGYRLTDEGNGSMYFTYSTVNSSASMRFMLRWDGIVEQLMWDEGQEVWNVLLSQPSSECEDYNKCGNFGLCNMMHSPICSCIKGFEPRYGDQWSKGNWSGGCVRRTALHCDWNGTGDGFMEVIGVKLPDFADTIVAENTTRGCEGVCLRNCSCNAYSFVSGIGCMTWSGDLVDIEQFEEGGKLCTLAWLHLNWGTLPGGEEIAVKRLSKWSGQGLEELKNELVLIAKLQHRNLVTLLGYCIEGEEKSLIYEYMPNKSLDSFLFEGIQYWNGYMSPEYAMEGLFSVKSDVYSFGVLLLEIVSAVHRPTMSSVLLMLESENASLPIPRQPDITSMNSSDMELIMQGIENVSSTDVTVTQVDGR</sequence>
<keyword evidence="12" id="KW-1185">Reference proteome</keyword>
<accession>A0AA88WRE8</accession>
<dbReference type="PIRSF" id="PIRSF000641">
    <property type="entry name" value="SRK"/>
    <property type="match status" value="1"/>
</dbReference>
<evidence type="ECO:0000256" key="5">
    <source>
        <dbReference type="ARBA" id="ARBA00047899"/>
    </source>
</evidence>
<dbReference type="GO" id="GO:0048544">
    <property type="term" value="P:recognition of pollen"/>
    <property type="evidence" value="ECO:0007669"/>
    <property type="project" value="InterPro"/>
</dbReference>
<comment type="caution">
    <text evidence="7">Lacks conserved residue(s) required for the propagation of feature annotation.</text>
</comment>
<evidence type="ECO:0000313" key="12">
    <source>
        <dbReference type="Proteomes" id="UP001188597"/>
    </source>
</evidence>
<evidence type="ECO:0000259" key="10">
    <source>
        <dbReference type="PROSITE" id="PS50948"/>
    </source>
</evidence>
<dbReference type="InterPro" id="IPR036426">
    <property type="entry name" value="Bulb-type_lectin_dom_sf"/>
</dbReference>
<dbReference type="Pfam" id="PF07714">
    <property type="entry name" value="PK_Tyr_Ser-Thr"/>
    <property type="match status" value="2"/>
</dbReference>
<gene>
    <name evidence="11" type="ORF">RJ639_036588</name>
</gene>